<reference evidence="3" key="1">
    <citation type="submission" date="2016-10" db="EMBL/GenBank/DDBJ databases">
        <authorList>
            <person name="Varghese N."/>
            <person name="Submissions S."/>
        </authorList>
    </citation>
    <scope>NUCLEOTIDE SEQUENCE [LARGE SCALE GENOMIC DNA]</scope>
    <source>
        <strain evidence="3">DSM 11578</strain>
    </source>
</reference>
<dbReference type="RefSeq" id="WP_091711542.1">
    <property type="nucleotide sequence ID" value="NZ_FOSH01000002.1"/>
</dbReference>
<evidence type="ECO:0000313" key="2">
    <source>
        <dbReference type="EMBL" id="SFJ87952.1"/>
    </source>
</evidence>
<sequence length="123" mass="13727">MNLEKLFRALTLISFFGLMLTLLAWIFIAPHAENFPIAAMLILGLVPLLFPMRGLLYGRPYTHAWTSFLMLFYFSHAVGELYSAPAVSIYPLLALICSSVCFCSTIIYVKANAKNKKATSVTN</sequence>
<keyword evidence="1" id="KW-0472">Membrane</keyword>
<keyword evidence="3" id="KW-1185">Reference proteome</keyword>
<gene>
    <name evidence="2" type="ORF">SAMN04488079_102157</name>
</gene>
<feature type="transmembrane region" description="Helical" evidence="1">
    <location>
        <begin position="89"/>
        <end position="109"/>
    </location>
</feature>
<keyword evidence="1" id="KW-1133">Transmembrane helix</keyword>
<dbReference type="AlphaFoldDB" id="A0A1I3UYH9"/>
<evidence type="ECO:0000313" key="3">
    <source>
        <dbReference type="Proteomes" id="UP000198924"/>
    </source>
</evidence>
<evidence type="ECO:0000256" key="1">
    <source>
        <dbReference type="SAM" id="Phobius"/>
    </source>
</evidence>
<name>A0A1I3UYH9_9GAMM</name>
<dbReference type="Pfam" id="PF09842">
    <property type="entry name" value="DUF2069"/>
    <property type="match status" value="1"/>
</dbReference>
<feature type="transmembrane region" description="Helical" evidence="1">
    <location>
        <begin position="7"/>
        <end position="28"/>
    </location>
</feature>
<feature type="transmembrane region" description="Helical" evidence="1">
    <location>
        <begin position="34"/>
        <end position="52"/>
    </location>
</feature>
<dbReference type="InterPro" id="IPR018643">
    <property type="entry name" value="DUF2069_membrane"/>
</dbReference>
<dbReference type="EMBL" id="FOSH01000002">
    <property type="protein sequence ID" value="SFJ87952.1"/>
    <property type="molecule type" value="Genomic_DNA"/>
</dbReference>
<protein>
    <submittedName>
        <fullName evidence="2">Uncharacterized membrane protein</fullName>
    </submittedName>
</protein>
<dbReference type="Proteomes" id="UP000198924">
    <property type="component" value="Unassembled WGS sequence"/>
</dbReference>
<dbReference type="STRING" id="45496.SAMN04488079_102157"/>
<accession>A0A1I3UYH9</accession>
<proteinExistence type="predicted"/>
<keyword evidence="1" id="KW-0812">Transmembrane</keyword>
<dbReference type="OrthoDB" id="5569826at2"/>
<feature type="transmembrane region" description="Helical" evidence="1">
    <location>
        <begin position="64"/>
        <end position="83"/>
    </location>
</feature>
<organism evidence="2 3">
    <name type="scientific">Methylophaga sulfidovorans</name>
    <dbReference type="NCBI Taxonomy" id="45496"/>
    <lineage>
        <taxon>Bacteria</taxon>
        <taxon>Pseudomonadati</taxon>
        <taxon>Pseudomonadota</taxon>
        <taxon>Gammaproteobacteria</taxon>
        <taxon>Thiotrichales</taxon>
        <taxon>Piscirickettsiaceae</taxon>
        <taxon>Methylophaga</taxon>
    </lineage>
</organism>